<keyword evidence="1" id="KW-0472">Membrane</keyword>
<protein>
    <submittedName>
        <fullName evidence="2">Uncharacterized protein</fullName>
    </submittedName>
</protein>
<dbReference type="Proteomes" id="UP000001405">
    <property type="component" value="Chromosome"/>
</dbReference>
<keyword evidence="1" id="KW-1133">Transmembrane helix</keyword>
<dbReference type="RefSeq" id="WP_012954545.1">
    <property type="nucleotide sequence ID" value="NC_013771.1"/>
</dbReference>
<gene>
    <name evidence="2" type="ordered locus">UCYN_11900</name>
</gene>
<feature type="transmembrane region" description="Helical" evidence="1">
    <location>
        <begin position="85"/>
        <end position="107"/>
    </location>
</feature>
<feature type="transmembrane region" description="Helical" evidence="1">
    <location>
        <begin position="6"/>
        <end position="26"/>
    </location>
</feature>
<feature type="transmembrane region" description="Helical" evidence="1">
    <location>
        <begin position="52"/>
        <end position="73"/>
    </location>
</feature>
<reference evidence="2 3" key="1">
    <citation type="journal article" date="2010" name="Nature">
        <title>Metabolic streamlining in an open-ocean nitrogen-fixing cyanobacterium.</title>
        <authorList>
            <person name="Tripp H.J."/>
            <person name="Bench S.R."/>
            <person name="Turk K.A."/>
            <person name="Foster R.A."/>
            <person name="Desany B.A."/>
            <person name="Niazi F."/>
            <person name="Affourtit J.P."/>
            <person name="Zehr J.P."/>
        </authorList>
    </citation>
    <scope>NUCLEOTIDE SEQUENCE [LARGE SCALE GENOMIC DNA]</scope>
    <source>
        <strain evidence="3">ALOHA</strain>
    </source>
</reference>
<dbReference type="EMBL" id="CP001842">
    <property type="protein sequence ID" value="ADB95858.1"/>
    <property type="molecule type" value="Genomic_DNA"/>
</dbReference>
<dbReference type="HOGENOM" id="CLU_093068_0_0_3"/>
<dbReference type="AlphaFoldDB" id="D3EQV8"/>
<accession>D3EQV8</accession>
<evidence type="ECO:0000313" key="3">
    <source>
        <dbReference type="Proteomes" id="UP000001405"/>
    </source>
</evidence>
<sequence length="179" mass="20798">MTTFMLAWNWKLICAILIGIILMIFIQKAQNKSFQNIVLNWYKFLNSPKGKLALAVVSGCFGIMGSYITLSALPNIGNYWLASELIFQDLGIFIILIILVPQLFDLLEKKQNIQYKELISQLSELNPLKRLIAVQDVSQLLEKKQLNINQEKEVLEYFKFMLNQEQEIVIRQNILKNLF</sequence>
<proteinExistence type="predicted"/>
<keyword evidence="1" id="KW-0812">Transmembrane</keyword>
<evidence type="ECO:0000256" key="1">
    <source>
        <dbReference type="SAM" id="Phobius"/>
    </source>
</evidence>
<evidence type="ECO:0000313" key="2">
    <source>
        <dbReference type="EMBL" id="ADB95858.1"/>
    </source>
</evidence>
<name>D3EQV8_ATETH</name>
<organism evidence="3">
    <name type="scientific">Atelocyanobacterium thalassa (isolate ALOHA)</name>
    <dbReference type="NCBI Taxonomy" id="1453429"/>
    <lineage>
        <taxon>Bacteria</taxon>
        <taxon>Bacillati</taxon>
        <taxon>Cyanobacteriota</taxon>
        <taxon>Cyanophyceae</taxon>
        <taxon>Oscillatoriophycideae</taxon>
        <taxon>Chroococcales</taxon>
        <taxon>Aphanothecaceae</taxon>
        <taxon>Candidatus Atelocyanobacterium</taxon>
        <taxon>Candidatus Atelocyanobacterium thalassae</taxon>
    </lineage>
</organism>
<keyword evidence="3" id="KW-1185">Reference proteome</keyword>
<dbReference type="OrthoDB" id="467801at2"/>
<dbReference type="KEGG" id="cyu:UCYN_11900"/>
<dbReference type="STRING" id="1453429.UCYN_11900"/>